<name>A0ABS7RL98_9ACTN</name>
<evidence type="ECO:0000313" key="4">
    <source>
        <dbReference type="Proteomes" id="UP000754710"/>
    </source>
</evidence>
<comment type="caution">
    <text evidence="3">The sequence shown here is derived from an EMBL/GenBank/DDBJ whole genome shotgun (WGS) entry which is preliminary data.</text>
</comment>
<proteinExistence type="predicted"/>
<keyword evidence="2" id="KW-0843">Virulence</keyword>
<keyword evidence="1" id="KW-0378">Hydrolase</keyword>
<dbReference type="Gene3D" id="3.40.720.10">
    <property type="entry name" value="Alkaline Phosphatase, subunit A"/>
    <property type="match status" value="1"/>
</dbReference>
<dbReference type="PANTHER" id="PTHR31956">
    <property type="entry name" value="NON-SPECIFIC PHOSPHOLIPASE C4-RELATED"/>
    <property type="match status" value="1"/>
</dbReference>
<reference evidence="3 4" key="1">
    <citation type="submission" date="2021-08" db="EMBL/GenBank/DDBJ databases">
        <title>Nocardioides bacterium WL0053 sp. nov., isolated from the sediment.</title>
        <authorList>
            <person name="Wang L."/>
            <person name="Zhang D."/>
            <person name="Zhang A."/>
        </authorList>
    </citation>
    <scope>NUCLEOTIDE SEQUENCE [LARGE SCALE GENOMIC DNA]</scope>
    <source>
        <strain evidence="3 4">WL0053</strain>
    </source>
</reference>
<evidence type="ECO:0000313" key="3">
    <source>
        <dbReference type="EMBL" id="MBY9074635.1"/>
    </source>
</evidence>
<evidence type="ECO:0000256" key="1">
    <source>
        <dbReference type="ARBA" id="ARBA00022801"/>
    </source>
</evidence>
<protein>
    <submittedName>
        <fullName evidence="3">Alkaline phosphatase family protein</fullName>
    </submittedName>
</protein>
<dbReference type="EMBL" id="JAIEZQ010000001">
    <property type="protein sequence ID" value="MBY9074635.1"/>
    <property type="molecule type" value="Genomic_DNA"/>
</dbReference>
<dbReference type="InterPro" id="IPR007312">
    <property type="entry name" value="Phosphoesterase"/>
</dbReference>
<keyword evidence="4" id="KW-1185">Reference proteome</keyword>
<accession>A0ABS7RL98</accession>
<dbReference type="Pfam" id="PF04185">
    <property type="entry name" value="Phosphoesterase"/>
    <property type="match status" value="1"/>
</dbReference>
<dbReference type="InterPro" id="IPR017850">
    <property type="entry name" value="Alkaline_phosphatase_core_sf"/>
</dbReference>
<sequence length="241" mass="26033">MRAQMPYTYRLATRFGYADHYYALAHPSLPNYLAIVGGRQYGVTDDDPPAAHPLRGPSVFGQALAHGRTAAVYADGMPESCALEDGGDAYAVRHNPWAYFVDERAGCEKHDVPVGELADAIAEQALPNVGLVVPNKCHDAHDCDLAVADAWFRGWMEKIMAGPDWRSGRLAVVLTADEDDMSRDNLVLTVVAHPSLRGKVVSEPLDHYALTRFLEDVAGAPYLGNARTATSLGDAFGLPVG</sequence>
<dbReference type="Proteomes" id="UP000754710">
    <property type="component" value="Unassembled WGS sequence"/>
</dbReference>
<gene>
    <name evidence="3" type="ORF">K1X13_07360</name>
</gene>
<organism evidence="3 4">
    <name type="scientific">Nocardioides jiangsuensis</name>
    <dbReference type="NCBI Taxonomy" id="2866161"/>
    <lineage>
        <taxon>Bacteria</taxon>
        <taxon>Bacillati</taxon>
        <taxon>Actinomycetota</taxon>
        <taxon>Actinomycetes</taxon>
        <taxon>Propionibacteriales</taxon>
        <taxon>Nocardioidaceae</taxon>
        <taxon>Nocardioides</taxon>
    </lineage>
</organism>
<evidence type="ECO:0000256" key="2">
    <source>
        <dbReference type="ARBA" id="ARBA00023026"/>
    </source>
</evidence>
<dbReference type="PANTHER" id="PTHR31956:SF8">
    <property type="entry name" value="ACID PHOSPHATASE PHOA (AFU_ORTHOLOGUE AFUA_1G03570)"/>
    <property type="match status" value="1"/>
</dbReference>